<keyword evidence="3" id="KW-1185">Reference proteome</keyword>
<name>A0A4C1WRE1_EUMVA</name>
<dbReference type="Proteomes" id="UP000299102">
    <property type="component" value="Unassembled WGS sequence"/>
</dbReference>
<organism evidence="2 3">
    <name type="scientific">Eumeta variegata</name>
    <name type="common">Bagworm moth</name>
    <name type="synonym">Eumeta japonica</name>
    <dbReference type="NCBI Taxonomy" id="151549"/>
    <lineage>
        <taxon>Eukaryota</taxon>
        <taxon>Metazoa</taxon>
        <taxon>Ecdysozoa</taxon>
        <taxon>Arthropoda</taxon>
        <taxon>Hexapoda</taxon>
        <taxon>Insecta</taxon>
        <taxon>Pterygota</taxon>
        <taxon>Neoptera</taxon>
        <taxon>Endopterygota</taxon>
        <taxon>Lepidoptera</taxon>
        <taxon>Glossata</taxon>
        <taxon>Ditrysia</taxon>
        <taxon>Tineoidea</taxon>
        <taxon>Psychidae</taxon>
        <taxon>Oiketicinae</taxon>
        <taxon>Eumeta</taxon>
    </lineage>
</organism>
<protein>
    <submittedName>
        <fullName evidence="2">Uncharacterized protein</fullName>
    </submittedName>
</protein>
<evidence type="ECO:0000313" key="3">
    <source>
        <dbReference type="Proteomes" id="UP000299102"/>
    </source>
</evidence>
<dbReference type="AlphaFoldDB" id="A0A4C1WRE1"/>
<accession>A0A4C1WRE1</accession>
<evidence type="ECO:0000313" key="2">
    <source>
        <dbReference type="EMBL" id="GBP53958.1"/>
    </source>
</evidence>
<reference evidence="2 3" key="1">
    <citation type="journal article" date="2019" name="Commun. Biol.">
        <title>The bagworm genome reveals a unique fibroin gene that provides high tensile strength.</title>
        <authorList>
            <person name="Kono N."/>
            <person name="Nakamura H."/>
            <person name="Ohtoshi R."/>
            <person name="Tomita M."/>
            <person name="Numata K."/>
            <person name="Arakawa K."/>
        </authorList>
    </citation>
    <scope>NUCLEOTIDE SEQUENCE [LARGE SCALE GENOMIC DNA]</scope>
</reference>
<proteinExistence type="predicted"/>
<sequence>MTKVIETFWKYVSDDFNRLQPPRPSHVFLNTRPNLSVRAEVDRPARPARPASMPHLTTTERRLVIPPARGSKVHSARTRFQLATLGRGLGAGGSDSFDGESDSVPSP</sequence>
<gene>
    <name evidence="2" type="ORF">EVAR_96636_1</name>
</gene>
<dbReference type="EMBL" id="BGZK01000636">
    <property type="protein sequence ID" value="GBP53958.1"/>
    <property type="molecule type" value="Genomic_DNA"/>
</dbReference>
<comment type="caution">
    <text evidence="2">The sequence shown here is derived from an EMBL/GenBank/DDBJ whole genome shotgun (WGS) entry which is preliminary data.</text>
</comment>
<evidence type="ECO:0000256" key="1">
    <source>
        <dbReference type="SAM" id="MobiDB-lite"/>
    </source>
</evidence>
<feature type="region of interest" description="Disordered" evidence="1">
    <location>
        <begin position="84"/>
        <end position="107"/>
    </location>
</feature>